<dbReference type="PROSITE" id="PS51257">
    <property type="entry name" value="PROKAR_LIPOPROTEIN"/>
    <property type="match status" value="1"/>
</dbReference>
<keyword evidence="3" id="KW-0449">Lipoprotein</keyword>
<dbReference type="RefSeq" id="WP_344861548.1">
    <property type="nucleotide sequence ID" value="NZ_BAAAZN010000007.1"/>
</dbReference>
<organism evidence="3 4">
    <name type="scientific">Amycolatopsis ultiminotia</name>
    <dbReference type="NCBI Taxonomy" id="543629"/>
    <lineage>
        <taxon>Bacteria</taxon>
        <taxon>Bacillati</taxon>
        <taxon>Actinomycetota</taxon>
        <taxon>Actinomycetes</taxon>
        <taxon>Pseudonocardiales</taxon>
        <taxon>Pseudonocardiaceae</taxon>
        <taxon>Amycolatopsis</taxon>
    </lineage>
</organism>
<accession>A0ABP6WF78</accession>
<dbReference type="EMBL" id="BAAAZN010000007">
    <property type="protein sequence ID" value="GAA3550934.1"/>
    <property type="molecule type" value="Genomic_DNA"/>
</dbReference>
<reference evidence="4" key="1">
    <citation type="journal article" date="2019" name="Int. J. Syst. Evol. Microbiol.">
        <title>The Global Catalogue of Microorganisms (GCM) 10K type strain sequencing project: providing services to taxonomists for standard genome sequencing and annotation.</title>
        <authorList>
            <consortium name="The Broad Institute Genomics Platform"/>
            <consortium name="The Broad Institute Genome Sequencing Center for Infectious Disease"/>
            <person name="Wu L."/>
            <person name="Ma J."/>
        </authorList>
    </citation>
    <scope>NUCLEOTIDE SEQUENCE [LARGE SCALE GENOMIC DNA]</scope>
    <source>
        <strain evidence="4">JCM 16898</strain>
    </source>
</reference>
<feature type="compositionally biased region" description="Low complexity" evidence="1">
    <location>
        <begin position="35"/>
        <end position="48"/>
    </location>
</feature>
<evidence type="ECO:0000256" key="1">
    <source>
        <dbReference type="SAM" id="MobiDB-lite"/>
    </source>
</evidence>
<evidence type="ECO:0000313" key="3">
    <source>
        <dbReference type="EMBL" id="GAA3550934.1"/>
    </source>
</evidence>
<feature type="chain" id="PRO_5047477211" evidence="2">
    <location>
        <begin position="29"/>
        <end position="200"/>
    </location>
</feature>
<evidence type="ECO:0000313" key="4">
    <source>
        <dbReference type="Proteomes" id="UP001500689"/>
    </source>
</evidence>
<evidence type="ECO:0000256" key="2">
    <source>
        <dbReference type="SAM" id="SignalP"/>
    </source>
</evidence>
<sequence length="200" mass="20805">MKRTTGPAGIVVASVAVALGLSACSASNSPTSQGASPAAPNAPEVNPAGDIPDNQVYVPFTTPDRRFTVSVPEGWARSAAGNASLFTDKFNSVRVETTARPQAPTTGSATAKDLPAIRTGSRGYVAGSVSAVARKAGNAVLITYQADSPPDPVTGKTVVDSVERYEFWNNGEELILTLSGPKGADNVDPWRTITDSVRWM</sequence>
<protein>
    <submittedName>
        <fullName evidence="3">Lipoprotein</fullName>
    </submittedName>
</protein>
<feature type="signal peptide" evidence="2">
    <location>
        <begin position="1"/>
        <end position="28"/>
    </location>
</feature>
<keyword evidence="2" id="KW-0732">Signal</keyword>
<comment type="caution">
    <text evidence="3">The sequence shown here is derived from an EMBL/GenBank/DDBJ whole genome shotgun (WGS) entry which is preliminary data.</text>
</comment>
<gene>
    <name evidence="3" type="ORF">GCM10022222_38080</name>
</gene>
<name>A0ABP6WF78_9PSEU</name>
<keyword evidence="4" id="KW-1185">Reference proteome</keyword>
<proteinExistence type="predicted"/>
<feature type="region of interest" description="Disordered" evidence="1">
    <location>
        <begin position="26"/>
        <end position="54"/>
    </location>
</feature>
<dbReference type="Proteomes" id="UP001500689">
    <property type="component" value="Unassembled WGS sequence"/>
</dbReference>